<organism evidence="3 4">
    <name type="scientific">Chitinophaga barathri</name>
    <dbReference type="NCBI Taxonomy" id="1647451"/>
    <lineage>
        <taxon>Bacteria</taxon>
        <taxon>Pseudomonadati</taxon>
        <taxon>Bacteroidota</taxon>
        <taxon>Chitinophagia</taxon>
        <taxon>Chitinophagales</taxon>
        <taxon>Chitinophagaceae</taxon>
        <taxon>Chitinophaga</taxon>
    </lineage>
</organism>
<dbReference type="Pfam" id="PF08443">
    <property type="entry name" value="RimK"/>
    <property type="match status" value="1"/>
</dbReference>
<dbReference type="GO" id="GO:0005524">
    <property type="term" value="F:ATP binding"/>
    <property type="evidence" value="ECO:0007669"/>
    <property type="project" value="UniProtKB-UniRule"/>
</dbReference>
<keyword evidence="1" id="KW-0067">ATP-binding</keyword>
<accession>A0A3N4M8A7</accession>
<sequence>MFPIRRINIPLTGMRNGGCYKVHPHSFIIASNGSGRCLFLFASFMILCITHSQDTYTIDLVQQRLQQLGYSAFRFNSDEFGTRFRLRYRLTPEGPQYQLQCGNQVIDARDIQGVWYRKLWALQVPPSLDPAYVPAFLKEYQTSLNIFLDALDVPWINRLDLDHAVGGNKLLQLSAAQATGLHVPQTLFSNHAEDAIRFYDDHQGEVVVKLHGALSKTMDGRGDFFPTTRLRKEDVPMLESLSACPMILQEYIPKDRELRIVYIDGDFYTGSLHAPELTDWRAGNTTLIQWEAFELPTHIEEKIDEMMRLLGLQFGAIDMILQPDGEYVFLEVNPQGEWGMLEKYLGFPIAATIAEKLVNRITSES</sequence>
<dbReference type="PANTHER" id="PTHR21621:SF0">
    <property type="entry name" value="BETA-CITRYLGLUTAMATE SYNTHASE B-RELATED"/>
    <property type="match status" value="1"/>
</dbReference>
<keyword evidence="4" id="KW-1185">Reference proteome</keyword>
<dbReference type="Gene3D" id="3.30.470.20">
    <property type="entry name" value="ATP-grasp fold, B domain"/>
    <property type="match status" value="1"/>
</dbReference>
<dbReference type="GO" id="GO:0005737">
    <property type="term" value="C:cytoplasm"/>
    <property type="evidence" value="ECO:0007669"/>
    <property type="project" value="TreeGrafter"/>
</dbReference>
<dbReference type="PROSITE" id="PS50975">
    <property type="entry name" value="ATP_GRASP"/>
    <property type="match status" value="1"/>
</dbReference>
<dbReference type="InterPro" id="IPR048936">
    <property type="entry name" value="MvdD-like_ATPgrasp"/>
</dbReference>
<dbReference type="Pfam" id="PF21068">
    <property type="entry name" value="ATPgraspMvdD"/>
    <property type="match status" value="1"/>
</dbReference>
<dbReference type="PANTHER" id="PTHR21621">
    <property type="entry name" value="RIBOSOMAL PROTEIN S6 MODIFICATION PROTEIN"/>
    <property type="match status" value="1"/>
</dbReference>
<dbReference type="SUPFAM" id="SSF56059">
    <property type="entry name" value="Glutathione synthetase ATP-binding domain-like"/>
    <property type="match status" value="1"/>
</dbReference>
<proteinExistence type="predicted"/>
<evidence type="ECO:0000313" key="3">
    <source>
        <dbReference type="EMBL" id="RPD39834.1"/>
    </source>
</evidence>
<evidence type="ECO:0000256" key="1">
    <source>
        <dbReference type="PROSITE-ProRule" id="PRU00409"/>
    </source>
</evidence>
<dbReference type="GO" id="GO:0046872">
    <property type="term" value="F:metal ion binding"/>
    <property type="evidence" value="ECO:0007669"/>
    <property type="project" value="InterPro"/>
</dbReference>
<dbReference type="GO" id="GO:0009432">
    <property type="term" value="P:SOS response"/>
    <property type="evidence" value="ECO:0007669"/>
    <property type="project" value="TreeGrafter"/>
</dbReference>
<dbReference type="OrthoDB" id="583309at2"/>
<dbReference type="InterPro" id="IPR013651">
    <property type="entry name" value="ATP-grasp_RimK-type"/>
</dbReference>
<gene>
    <name evidence="3" type="ORF">EG028_17030</name>
</gene>
<dbReference type="AlphaFoldDB" id="A0A3N4M8A7"/>
<comment type="caution">
    <text evidence="3">The sequence shown here is derived from an EMBL/GenBank/DDBJ whole genome shotgun (WGS) entry which is preliminary data.</text>
</comment>
<dbReference type="InterPro" id="IPR011761">
    <property type="entry name" value="ATP-grasp"/>
</dbReference>
<dbReference type="GO" id="GO:0018169">
    <property type="term" value="F:ribosomal S6-glutamic acid ligase activity"/>
    <property type="evidence" value="ECO:0007669"/>
    <property type="project" value="TreeGrafter"/>
</dbReference>
<dbReference type="EMBL" id="RMBX01000009">
    <property type="protein sequence ID" value="RPD39834.1"/>
    <property type="molecule type" value="Genomic_DNA"/>
</dbReference>
<evidence type="ECO:0000259" key="2">
    <source>
        <dbReference type="PROSITE" id="PS50975"/>
    </source>
</evidence>
<feature type="domain" description="ATP-grasp" evidence="2">
    <location>
        <begin position="173"/>
        <end position="358"/>
    </location>
</feature>
<evidence type="ECO:0000313" key="4">
    <source>
        <dbReference type="Proteomes" id="UP000279089"/>
    </source>
</evidence>
<reference evidence="4" key="1">
    <citation type="submission" date="2018-11" db="EMBL/GenBank/DDBJ databases">
        <title>Chitinophaga lutea sp.nov., isolate from arsenic contaminated soil.</title>
        <authorList>
            <person name="Zong Y."/>
        </authorList>
    </citation>
    <scope>NUCLEOTIDE SEQUENCE [LARGE SCALE GENOMIC DNA]</scope>
    <source>
        <strain evidence="4">YLT18</strain>
    </source>
</reference>
<keyword evidence="1" id="KW-0547">Nucleotide-binding</keyword>
<dbReference type="Proteomes" id="UP000279089">
    <property type="component" value="Unassembled WGS sequence"/>
</dbReference>
<protein>
    <submittedName>
        <fullName evidence="3">ATP-grasp ribosomal peptide maturase</fullName>
    </submittedName>
</protein>
<name>A0A3N4M8A7_9BACT</name>